<evidence type="ECO:0000313" key="2">
    <source>
        <dbReference type="Proteomes" id="UP000321079"/>
    </source>
</evidence>
<dbReference type="PANTHER" id="PTHR18901:SF38">
    <property type="entry name" value="PSEUDOURIDINE-5'-PHOSPHATASE"/>
    <property type="match status" value="1"/>
</dbReference>
<accession>A0A511B512</accession>
<reference evidence="1 2" key="1">
    <citation type="submission" date="2019-07" db="EMBL/GenBank/DDBJ databases">
        <title>Whole genome shotgun sequence of Gluconobacter kanchanaburiensis NBRC 103587.</title>
        <authorList>
            <person name="Hosoyama A."/>
            <person name="Uohara A."/>
            <person name="Ohji S."/>
            <person name="Ichikawa N."/>
        </authorList>
    </citation>
    <scope>NUCLEOTIDE SEQUENCE [LARGE SCALE GENOMIC DNA]</scope>
    <source>
        <strain evidence="1 2">NBRC 103587</strain>
    </source>
</reference>
<dbReference type="SFLD" id="SFLDS00003">
    <property type="entry name" value="Haloacid_Dehalogenase"/>
    <property type="match status" value="1"/>
</dbReference>
<dbReference type="InterPro" id="IPR023198">
    <property type="entry name" value="PGP-like_dom2"/>
</dbReference>
<keyword evidence="1" id="KW-0378">Hydrolase</keyword>
<keyword evidence="2" id="KW-1185">Reference proteome</keyword>
<dbReference type="InterPro" id="IPR036412">
    <property type="entry name" value="HAD-like_sf"/>
</dbReference>
<dbReference type="SUPFAM" id="SSF56784">
    <property type="entry name" value="HAD-like"/>
    <property type="match status" value="1"/>
</dbReference>
<dbReference type="SFLD" id="SFLDG01129">
    <property type="entry name" value="C1.5:_HAD__Beta-PGM__Phosphata"/>
    <property type="match status" value="1"/>
</dbReference>
<gene>
    <name evidence="1" type="ORF">GKA01_07420</name>
</gene>
<dbReference type="Gene3D" id="1.10.150.240">
    <property type="entry name" value="Putative phosphatase, domain 2"/>
    <property type="match status" value="1"/>
</dbReference>
<dbReference type="NCBIfam" id="TIGR01509">
    <property type="entry name" value="HAD-SF-IA-v3"/>
    <property type="match status" value="1"/>
</dbReference>
<proteinExistence type="predicted"/>
<organism evidence="1 2">
    <name type="scientific">Gluconobacter kanchanaburiensis NBRC 103587</name>
    <dbReference type="NCBI Taxonomy" id="1307948"/>
    <lineage>
        <taxon>Bacteria</taxon>
        <taxon>Pseudomonadati</taxon>
        <taxon>Pseudomonadota</taxon>
        <taxon>Alphaproteobacteria</taxon>
        <taxon>Acetobacterales</taxon>
        <taxon>Acetobacteraceae</taxon>
        <taxon>Gluconobacter</taxon>
    </lineage>
</organism>
<dbReference type="AlphaFoldDB" id="A0A511B512"/>
<dbReference type="Proteomes" id="UP000321079">
    <property type="component" value="Unassembled WGS sequence"/>
</dbReference>
<dbReference type="Gene3D" id="3.40.50.1000">
    <property type="entry name" value="HAD superfamily/HAD-like"/>
    <property type="match status" value="1"/>
</dbReference>
<dbReference type="PANTHER" id="PTHR18901">
    <property type="entry name" value="2-DEOXYGLUCOSE-6-PHOSPHATE PHOSPHATASE 2"/>
    <property type="match status" value="1"/>
</dbReference>
<dbReference type="EMBL" id="BJVA01000003">
    <property type="protein sequence ID" value="GEK95545.1"/>
    <property type="molecule type" value="Genomic_DNA"/>
</dbReference>
<dbReference type="InterPro" id="IPR023214">
    <property type="entry name" value="HAD_sf"/>
</dbReference>
<protein>
    <submittedName>
        <fullName evidence="1">Hydrolase</fullName>
    </submittedName>
</protein>
<sequence>MTGRMTKALDPAGQLKLVIFDCDGVLVDSEGPSCRATAEFARSKGLSMTDEEAHRRFAGMALPQVVSELEAELGHSLPDETAFILRENLVQMMKKSAEPVSGAPEMLSGIRSLGLPVRVGSNSSLREMDAKFERTGMTQFFPENRIHSANDMGCPKPAPDVYLYAAKAEGVLPENCVVIEDSDTGAEAAWKAGMACVLLRSEDMPAPPFWPVEGSVRIAHLDELVPLLRRTLESQKPA</sequence>
<dbReference type="SFLD" id="SFLDG01135">
    <property type="entry name" value="C1.5.6:_HAD__Beta-PGM__Phospha"/>
    <property type="match status" value="1"/>
</dbReference>
<name>A0A511B512_9PROT</name>
<dbReference type="InterPro" id="IPR006439">
    <property type="entry name" value="HAD-SF_hydro_IA"/>
</dbReference>
<dbReference type="PRINTS" id="PR00413">
    <property type="entry name" value="HADHALOGNASE"/>
</dbReference>
<dbReference type="GO" id="GO:0016787">
    <property type="term" value="F:hydrolase activity"/>
    <property type="evidence" value="ECO:0007669"/>
    <property type="project" value="UniProtKB-KW"/>
</dbReference>
<dbReference type="Pfam" id="PF00702">
    <property type="entry name" value="Hydrolase"/>
    <property type="match status" value="1"/>
</dbReference>
<evidence type="ECO:0000313" key="1">
    <source>
        <dbReference type="EMBL" id="GEK95545.1"/>
    </source>
</evidence>
<comment type="caution">
    <text evidence="1">The sequence shown here is derived from an EMBL/GenBank/DDBJ whole genome shotgun (WGS) entry which is preliminary data.</text>
</comment>